<comment type="caution">
    <text evidence="7">The sequence shown here is derived from an EMBL/GenBank/DDBJ whole genome shotgun (WGS) entry which is preliminary data.</text>
</comment>
<dbReference type="PANTHER" id="PTHR42749">
    <property type="entry name" value="CELL SHAPE-DETERMINING PROTEIN MREB"/>
    <property type="match status" value="1"/>
</dbReference>
<comment type="subunit">
    <text evidence="6">Forms polymers.</text>
</comment>
<dbReference type="GO" id="GO:0008360">
    <property type="term" value="P:regulation of cell shape"/>
    <property type="evidence" value="ECO:0007669"/>
    <property type="project" value="UniProtKB-UniRule"/>
</dbReference>
<dbReference type="GO" id="GO:0005524">
    <property type="term" value="F:ATP binding"/>
    <property type="evidence" value="ECO:0007669"/>
    <property type="project" value="UniProtKB-KW"/>
</dbReference>
<evidence type="ECO:0000313" key="7">
    <source>
        <dbReference type="EMBL" id="KKP69477.1"/>
    </source>
</evidence>
<accession>A0A0G0EQ59</accession>
<reference evidence="7 8" key="1">
    <citation type="journal article" date="2015" name="Nature">
        <title>rRNA introns, odd ribosomes, and small enigmatic genomes across a large radiation of phyla.</title>
        <authorList>
            <person name="Brown C.T."/>
            <person name="Hug L.A."/>
            <person name="Thomas B.C."/>
            <person name="Sharon I."/>
            <person name="Castelle C.J."/>
            <person name="Singh A."/>
            <person name="Wilkins M.J."/>
            <person name="Williams K.H."/>
            <person name="Banfield J.F."/>
        </authorList>
    </citation>
    <scope>NUCLEOTIDE SEQUENCE [LARGE SCALE GENOMIC DNA]</scope>
</reference>
<feature type="binding site" evidence="6">
    <location>
        <begin position="26"/>
        <end position="28"/>
    </location>
    <ligand>
        <name>ATP</name>
        <dbReference type="ChEBI" id="CHEBI:30616"/>
    </ligand>
</feature>
<comment type="similarity">
    <text evidence="5 6">Belongs to the FtsA/MreB family.</text>
</comment>
<evidence type="ECO:0000256" key="2">
    <source>
        <dbReference type="ARBA" id="ARBA00022741"/>
    </source>
</evidence>
<evidence type="ECO:0000256" key="3">
    <source>
        <dbReference type="ARBA" id="ARBA00022840"/>
    </source>
</evidence>
<organism evidence="7 8">
    <name type="scientific">candidate division CPR3 bacterium GW2011_GWF2_35_18</name>
    <dbReference type="NCBI Taxonomy" id="1618350"/>
    <lineage>
        <taxon>Bacteria</taxon>
        <taxon>Bacteria division CPR3</taxon>
    </lineage>
</organism>
<evidence type="ECO:0000256" key="1">
    <source>
        <dbReference type="ARBA" id="ARBA00022490"/>
    </source>
</evidence>
<dbReference type="NCBIfam" id="NF010539">
    <property type="entry name" value="PRK13927.1"/>
    <property type="match status" value="1"/>
</dbReference>
<sequence length="357" mass="38574">MSFNVNFMFDFFWDLVTYDIGIDLGTANTKVHVRNKGIIFREPSVVAQHKKTKQILAIGTEAKRMLGKTPTTIVAIKPLSDGVISDFDITEQMLRYFIRKVHDVKSTIPKIPRPRLVIGVPSEITEVERKAVVDAAMKAGARNVFLIEEPMASAIGAGLAIEEPNGNMIIDIGGGTTEIAIISLSGIVVSRSIRVAGQEMDDEIVNFAKKNYNLLLGERTAEDIKIEIGSAYTNSGVDNKKVIMRGRDLVSGLPKAISITAEEVRKAIGGPISIIILAVKEVIEETPPELLADIMKQGITLSGGGSLIRGIDKLIAEKTGVPVRVADDPLTGVVRGTAAVLEELDLLEKVKIAGRGR</sequence>
<dbReference type="HAMAP" id="MF_02207">
    <property type="entry name" value="MreB"/>
    <property type="match status" value="1"/>
</dbReference>
<dbReference type="InterPro" id="IPR043129">
    <property type="entry name" value="ATPase_NBD"/>
</dbReference>
<comment type="function">
    <text evidence="6">Forms membrane-associated dynamic filaments that are essential for cell shape determination. Acts by regulating cell wall synthesis and cell elongation, and thus cell shape. A feedback loop between cell geometry and MreB localization may maintain elongated cell shape by targeting cell wall growth to regions of negative cell wall curvature.</text>
</comment>
<keyword evidence="4 6" id="KW-0133">Cell shape</keyword>
<feature type="binding site" evidence="6">
    <location>
        <begin position="174"/>
        <end position="176"/>
    </location>
    <ligand>
        <name>ATP</name>
        <dbReference type="ChEBI" id="CHEBI:30616"/>
    </ligand>
</feature>
<comment type="subcellular location">
    <subcellularLocation>
        <location evidence="6">Cytoplasm</location>
    </subcellularLocation>
    <text evidence="6">Membrane-associated.</text>
</comment>
<dbReference type="InterPro" id="IPR056546">
    <property type="entry name" value="MreB_MamK-like"/>
</dbReference>
<keyword evidence="2 6" id="KW-0547">Nucleotide-binding</keyword>
<dbReference type="Proteomes" id="UP000034581">
    <property type="component" value="Unassembled WGS sequence"/>
</dbReference>
<dbReference type="EMBL" id="LBQB01000006">
    <property type="protein sequence ID" value="KKP69477.1"/>
    <property type="molecule type" value="Genomic_DNA"/>
</dbReference>
<dbReference type="Gene3D" id="3.30.420.40">
    <property type="match status" value="3"/>
</dbReference>
<protein>
    <recommendedName>
        <fullName evidence="6">Cell shape-determining protein MreB</fullName>
    </recommendedName>
</protein>
<dbReference type="STRING" id="1618350.UR67_C0006G0044"/>
<dbReference type="InterPro" id="IPR004753">
    <property type="entry name" value="MreB"/>
</dbReference>
<proteinExistence type="inferred from homology"/>
<evidence type="ECO:0000256" key="4">
    <source>
        <dbReference type="ARBA" id="ARBA00022960"/>
    </source>
</evidence>
<dbReference type="Pfam" id="PF06723">
    <property type="entry name" value="MreB_Mbl"/>
    <property type="match status" value="1"/>
</dbReference>
<dbReference type="AlphaFoldDB" id="A0A0G0EQ59"/>
<dbReference type="GO" id="GO:0000902">
    <property type="term" value="P:cell morphogenesis"/>
    <property type="evidence" value="ECO:0007669"/>
    <property type="project" value="InterPro"/>
</dbReference>
<dbReference type="GO" id="GO:0005737">
    <property type="term" value="C:cytoplasm"/>
    <property type="evidence" value="ECO:0007669"/>
    <property type="project" value="UniProtKB-SubCell"/>
</dbReference>
<dbReference type="CDD" id="cd10225">
    <property type="entry name" value="ASKHA_NBD_MreB-like"/>
    <property type="match status" value="1"/>
</dbReference>
<dbReference type="NCBIfam" id="TIGR00904">
    <property type="entry name" value="mreB"/>
    <property type="match status" value="1"/>
</dbReference>
<dbReference type="PRINTS" id="PR01652">
    <property type="entry name" value="SHAPEPROTEIN"/>
</dbReference>
<gene>
    <name evidence="6" type="primary">mreB</name>
    <name evidence="7" type="ORF">UR67_C0006G0044</name>
</gene>
<evidence type="ECO:0000313" key="8">
    <source>
        <dbReference type="Proteomes" id="UP000034581"/>
    </source>
</evidence>
<keyword evidence="3 6" id="KW-0067">ATP-binding</keyword>
<dbReference type="PATRIC" id="fig|1618350.3.peg.854"/>
<feature type="binding site" evidence="6">
    <location>
        <begin position="222"/>
        <end position="225"/>
    </location>
    <ligand>
        <name>ATP</name>
        <dbReference type="ChEBI" id="CHEBI:30616"/>
    </ligand>
</feature>
<keyword evidence="1 6" id="KW-0963">Cytoplasm</keyword>
<name>A0A0G0EQ59_UNCC3</name>
<evidence type="ECO:0000256" key="6">
    <source>
        <dbReference type="HAMAP-Rule" id="MF_02207"/>
    </source>
</evidence>
<dbReference type="PANTHER" id="PTHR42749:SF1">
    <property type="entry name" value="CELL SHAPE-DETERMINING PROTEIN MREB"/>
    <property type="match status" value="1"/>
</dbReference>
<dbReference type="SUPFAM" id="SSF53067">
    <property type="entry name" value="Actin-like ATPase domain"/>
    <property type="match status" value="2"/>
</dbReference>
<feature type="binding site" evidence="6">
    <location>
        <begin position="304"/>
        <end position="307"/>
    </location>
    <ligand>
        <name>ATP</name>
        <dbReference type="ChEBI" id="CHEBI:30616"/>
    </ligand>
</feature>
<evidence type="ECO:0000256" key="5">
    <source>
        <dbReference type="ARBA" id="ARBA00023458"/>
    </source>
</evidence>